<gene>
    <name evidence="1" type="ORF">C0630_16495</name>
</gene>
<dbReference type="Proteomes" id="UP000235015">
    <property type="component" value="Unassembled WGS sequence"/>
</dbReference>
<evidence type="ECO:0000313" key="1">
    <source>
        <dbReference type="EMBL" id="PLX60388.1"/>
    </source>
</evidence>
<name>A0A2N6CTE6_9GAMM</name>
<protein>
    <submittedName>
        <fullName evidence="1">Uncharacterized protein</fullName>
    </submittedName>
</protein>
<sequence>MSTQQLKVCILVIKPILMQTSNIRIPADMIGMTDAALTLTGQVVFCMKSLLLFQVACDLVMAIKA</sequence>
<reference evidence="1 2" key="1">
    <citation type="submission" date="2017-11" db="EMBL/GenBank/DDBJ databases">
        <title>Genome-resolved metagenomics identifies genetic mobility, metabolic interactions, and unexpected diversity in perchlorate-reducing communities.</title>
        <authorList>
            <person name="Barnum T.P."/>
            <person name="Figueroa I.A."/>
            <person name="Carlstrom C.I."/>
            <person name="Lucas L.N."/>
            <person name="Engelbrektson A.L."/>
            <person name="Coates J.D."/>
        </authorList>
    </citation>
    <scope>NUCLEOTIDE SEQUENCE [LARGE SCALE GENOMIC DNA]</scope>
    <source>
        <strain evidence="1">BM301</strain>
    </source>
</reference>
<accession>A0A2N6CTE6</accession>
<evidence type="ECO:0000313" key="2">
    <source>
        <dbReference type="Proteomes" id="UP000235015"/>
    </source>
</evidence>
<dbReference type="EMBL" id="PKUN01000025">
    <property type="protein sequence ID" value="PLX60388.1"/>
    <property type="molecule type" value="Genomic_DNA"/>
</dbReference>
<organism evidence="1 2">
    <name type="scientific">Sedimenticola selenatireducens</name>
    <dbReference type="NCBI Taxonomy" id="191960"/>
    <lineage>
        <taxon>Bacteria</taxon>
        <taxon>Pseudomonadati</taxon>
        <taxon>Pseudomonadota</taxon>
        <taxon>Gammaproteobacteria</taxon>
        <taxon>Chromatiales</taxon>
        <taxon>Sedimenticolaceae</taxon>
        <taxon>Sedimenticola</taxon>
    </lineage>
</organism>
<dbReference type="AlphaFoldDB" id="A0A2N6CTE6"/>
<comment type="caution">
    <text evidence="1">The sequence shown here is derived from an EMBL/GenBank/DDBJ whole genome shotgun (WGS) entry which is preliminary data.</text>
</comment>
<proteinExistence type="predicted"/>